<keyword evidence="3" id="KW-1185">Reference proteome</keyword>
<dbReference type="KEGG" id="acj:ACAM_0477"/>
<protein>
    <submittedName>
        <fullName evidence="2">Uncharacterized membrane protein</fullName>
    </submittedName>
</protein>
<name>U3TBZ3_9CREN</name>
<organism evidence="2 3">
    <name type="scientific">Aeropyrum camini SY1 = JCM 12091</name>
    <dbReference type="NCBI Taxonomy" id="1198449"/>
    <lineage>
        <taxon>Archaea</taxon>
        <taxon>Thermoproteota</taxon>
        <taxon>Thermoprotei</taxon>
        <taxon>Desulfurococcales</taxon>
        <taxon>Desulfurococcaceae</taxon>
        <taxon>Aeropyrum</taxon>
    </lineage>
</organism>
<dbReference type="EMBL" id="AP012489">
    <property type="protein sequence ID" value="BAN89946.1"/>
    <property type="molecule type" value="Genomic_DNA"/>
</dbReference>
<evidence type="ECO:0000313" key="2">
    <source>
        <dbReference type="EMBL" id="BAN89946.1"/>
    </source>
</evidence>
<keyword evidence="1" id="KW-0472">Membrane</keyword>
<evidence type="ECO:0000256" key="1">
    <source>
        <dbReference type="SAM" id="Phobius"/>
    </source>
</evidence>
<dbReference type="eggNOG" id="arCOG01091">
    <property type="taxonomic scope" value="Archaea"/>
</dbReference>
<gene>
    <name evidence="2" type="ORF">ACAM_0477</name>
</gene>
<keyword evidence="1" id="KW-1133">Transmembrane helix</keyword>
<feature type="transmembrane region" description="Helical" evidence="1">
    <location>
        <begin position="150"/>
        <end position="171"/>
    </location>
</feature>
<feature type="transmembrane region" description="Helical" evidence="1">
    <location>
        <begin position="183"/>
        <end position="201"/>
    </location>
</feature>
<feature type="transmembrane region" description="Helical" evidence="1">
    <location>
        <begin position="105"/>
        <end position="130"/>
    </location>
</feature>
<feature type="transmembrane region" description="Helical" evidence="1">
    <location>
        <begin position="30"/>
        <end position="50"/>
    </location>
</feature>
<dbReference type="AlphaFoldDB" id="U3TBZ3"/>
<dbReference type="STRING" id="1198449.ACAM_0477"/>
<accession>U3TBZ3</accession>
<proteinExistence type="predicted"/>
<evidence type="ECO:0000313" key="3">
    <source>
        <dbReference type="Proteomes" id="UP000016887"/>
    </source>
</evidence>
<reference evidence="2 3" key="1">
    <citation type="journal article" date="2013" name="Appl. Environ. Microbiol.">
        <title>Variation of the Virus-Related Elements within Syntenic Genomes of the Hyperthermophilic Archaeon Aeropyrum.</title>
        <authorList>
            <person name="Daifuku T."/>
            <person name="Yoshida T."/>
            <person name="Kitamura T."/>
            <person name="Kawaichi S."/>
            <person name="Inoue T."/>
            <person name="Nomura K."/>
            <person name="Yoshida Y."/>
            <person name="Kuno S."/>
            <person name="Sako Y."/>
        </authorList>
    </citation>
    <scope>NUCLEOTIDE SEQUENCE [LARGE SCALE GENOMIC DNA]</scope>
    <source>
        <strain evidence="2 3">SY1</strain>
    </source>
</reference>
<feature type="transmembrane region" description="Helical" evidence="1">
    <location>
        <begin position="56"/>
        <end position="80"/>
    </location>
</feature>
<sequence>MVRRLREMYMEYRRIVQVYPDTPAIARRMFVTNGFDGLLAAIGVNIGGYSSGADPVVMVMSIMGGSLAMGVLSGVVGVYLSERAERLKELSRLEKKVSRSLRRSIYWKAANIIPLYIALWSGVGVIAFPLVSITPYIAAAYGLLGMGEAFAASLAIALTLSAALGLYLGVVSGESKLYSMVRGLMLAVGAIILVHLFKFAVAGPLPG</sequence>
<keyword evidence="1" id="KW-0812">Transmembrane</keyword>
<dbReference type="Proteomes" id="UP000016887">
    <property type="component" value="Chromosome"/>
</dbReference>